<keyword evidence="13" id="KW-1185">Reference proteome</keyword>
<dbReference type="PROSITE" id="PS00447">
    <property type="entry name" value="DNA_POLYMERASE_A"/>
    <property type="match status" value="1"/>
</dbReference>
<evidence type="ECO:0000256" key="10">
    <source>
        <dbReference type="ARBA" id="ARBA00049244"/>
    </source>
</evidence>
<evidence type="ECO:0000256" key="5">
    <source>
        <dbReference type="ARBA" id="ARBA00022695"/>
    </source>
</evidence>
<dbReference type="InterPro" id="IPR002562">
    <property type="entry name" value="3'-5'_exonuclease_dom"/>
</dbReference>
<dbReference type="SMART" id="SM00482">
    <property type="entry name" value="POLAc"/>
    <property type="match status" value="1"/>
</dbReference>
<evidence type="ECO:0000256" key="1">
    <source>
        <dbReference type="ARBA" id="ARBA00007705"/>
    </source>
</evidence>
<keyword evidence="6" id="KW-0235">DNA replication</keyword>
<keyword evidence="5" id="KW-0548">Nucleotidyltransferase</keyword>
<dbReference type="SUPFAM" id="SSF53098">
    <property type="entry name" value="Ribonuclease H-like"/>
    <property type="match status" value="1"/>
</dbReference>
<dbReference type="GeneID" id="56135875"/>
<dbReference type="PANTHER" id="PTHR10133">
    <property type="entry name" value="DNA POLYMERASE I"/>
    <property type="match status" value="1"/>
</dbReference>
<evidence type="ECO:0000313" key="13">
    <source>
        <dbReference type="Proteomes" id="UP000320799"/>
    </source>
</evidence>
<evidence type="ECO:0000256" key="9">
    <source>
        <dbReference type="ARBA" id="ARBA00023125"/>
    </source>
</evidence>
<dbReference type="GO" id="GO:0003677">
    <property type="term" value="F:DNA binding"/>
    <property type="evidence" value="ECO:0007669"/>
    <property type="project" value="UniProtKB-KW"/>
</dbReference>
<dbReference type="EMBL" id="MN094788">
    <property type="protein sequence ID" value="QDH83419.1"/>
    <property type="molecule type" value="Genomic_DNA"/>
</dbReference>
<dbReference type="Pfam" id="PF00476">
    <property type="entry name" value="DNA_pol_A"/>
    <property type="match status" value="1"/>
</dbReference>
<dbReference type="InterPro" id="IPR036397">
    <property type="entry name" value="RNaseH_sf"/>
</dbReference>
<evidence type="ECO:0000256" key="3">
    <source>
        <dbReference type="ARBA" id="ARBA00015749"/>
    </source>
</evidence>
<name>A0A514CSH1_9CAUD</name>
<evidence type="ECO:0000313" key="12">
    <source>
        <dbReference type="EMBL" id="QDH83419.1"/>
    </source>
</evidence>
<dbReference type="RefSeq" id="YP_009903599.1">
    <property type="nucleotide sequence ID" value="NC_049849.1"/>
</dbReference>
<dbReference type="GO" id="GO:0006302">
    <property type="term" value="P:double-strand break repair"/>
    <property type="evidence" value="ECO:0007669"/>
    <property type="project" value="TreeGrafter"/>
</dbReference>
<keyword evidence="12" id="KW-0540">Nuclease</keyword>
<feature type="domain" description="DNA-directed DNA polymerase family A palm" evidence="11">
    <location>
        <begin position="622"/>
        <end position="864"/>
    </location>
</feature>
<evidence type="ECO:0000256" key="8">
    <source>
        <dbReference type="ARBA" id="ARBA00023109"/>
    </source>
</evidence>
<comment type="similarity">
    <text evidence="1">Belongs to the DNA polymerase type-A family.</text>
</comment>
<dbReference type="InterPro" id="IPR001098">
    <property type="entry name" value="DNA-dir_DNA_pol_A_palm_dom"/>
</dbReference>
<dbReference type="Gene3D" id="1.20.1060.10">
    <property type="entry name" value="Taq DNA Polymerase, Chain T, domain 4"/>
    <property type="match status" value="1"/>
</dbReference>
<organism evidence="12 13">
    <name type="scientific">Achromobacter phage Motura</name>
    <dbReference type="NCBI Taxonomy" id="2591403"/>
    <lineage>
        <taxon>Viruses</taxon>
        <taxon>Duplodnaviria</taxon>
        <taxon>Heunggongvirae</taxon>
        <taxon>Uroviricota</taxon>
        <taxon>Caudoviricetes</taxon>
        <taxon>Moturavirus</taxon>
        <taxon>Moturavirus motura</taxon>
    </lineage>
</organism>
<dbReference type="Gene3D" id="3.30.70.370">
    <property type="match status" value="1"/>
</dbReference>
<evidence type="ECO:0000256" key="7">
    <source>
        <dbReference type="ARBA" id="ARBA00022932"/>
    </source>
</evidence>
<dbReference type="Proteomes" id="UP000320799">
    <property type="component" value="Segment"/>
</dbReference>
<dbReference type="InterPro" id="IPR043502">
    <property type="entry name" value="DNA/RNA_pol_sf"/>
</dbReference>
<dbReference type="PANTHER" id="PTHR10133:SF27">
    <property type="entry name" value="DNA POLYMERASE NU"/>
    <property type="match status" value="1"/>
</dbReference>
<protein>
    <recommendedName>
        <fullName evidence="3">DNA polymerase</fullName>
        <ecNumber evidence="2">2.7.7.7</ecNumber>
    </recommendedName>
</protein>
<evidence type="ECO:0000256" key="4">
    <source>
        <dbReference type="ARBA" id="ARBA00022679"/>
    </source>
</evidence>
<keyword evidence="4" id="KW-0808">Transferase</keyword>
<dbReference type="GO" id="GO:0008408">
    <property type="term" value="F:3'-5' exonuclease activity"/>
    <property type="evidence" value="ECO:0007669"/>
    <property type="project" value="InterPro"/>
</dbReference>
<dbReference type="Gene3D" id="1.10.150.20">
    <property type="entry name" value="5' to 3' exonuclease, C-terminal subdomain"/>
    <property type="match status" value="1"/>
</dbReference>
<dbReference type="KEGG" id="vg:56135875"/>
<dbReference type="InterPro" id="IPR019760">
    <property type="entry name" value="DNA-dir_DNA_pol_A_CS"/>
</dbReference>
<evidence type="ECO:0000256" key="6">
    <source>
        <dbReference type="ARBA" id="ARBA00022705"/>
    </source>
</evidence>
<dbReference type="InterPro" id="IPR002298">
    <property type="entry name" value="DNA_polymerase_A"/>
</dbReference>
<dbReference type="EC" id="2.7.7.7" evidence="2"/>
<reference evidence="12 13" key="1">
    <citation type="submission" date="2019-06" db="EMBL/GenBank/DDBJ databases">
        <authorList>
            <person name="Kincaid V.D."/>
            <person name="Fuller A."/>
            <person name="Hodges K."/>
            <person name="Bansal M."/>
            <person name="Essig J."/>
            <person name="Johnson A."/>
        </authorList>
    </citation>
    <scope>NUCLEOTIDE SEQUENCE [LARGE SCALE GENOMIC DNA]</scope>
</reference>
<keyword evidence="9" id="KW-0238">DNA-binding</keyword>
<keyword evidence="8" id="KW-1194">Viral DNA replication</keyword>
<keyword evidence="12" id="KW-0378">Hydrolase</keyword>
<proteinExistence type="inferred from homology"/>
<keyword evidence="7" id="KW-0239">DNA-directed DNA polymerase</keyword>
<dbReference type="Gene3D" id="3.30.420.10">
    <property type="entry name" value="Ribonuclease H-like superfamily/Ribonuclease H"/>
    <property type="match status" value="1"/>
</dbReference>
<dbReference type="InterPro" id="IPR012337">
    <property type="entry name" value="RNaseH-like_sf"/>
</dbReference>
<dbReference type="SUPFAM" id="SSF56672">
    <property type="entry name" value="DNA/RNA polymerases"/>
    <property type="match status" value="1"/>
</dbReference>
<evidence type="ECO:0000259" key="11">
    <source>
        <dbReference type="SMART" id="SM00482"/>
    </source>
</evidence>
<dbReference type="PRINTS" id="PR00868">
    <property type="entry name" value="DNAPOLI"/>
</dbReference>
<dbReference type="GO" id="GO:0006261">
    <property type="term" value="P:DNA-templated DNA replication"/>
    <property type="evidence" value="ECO:0007669"/>
    <property type="project" value="InterPro"/>
</dbReference>
<comment type="catalytic activity">
    <reaction evidence="10">
        <text>DNA(n) + a 2'-deoxyribonucleoside 5'-triphosphate = DNA(n+1) + diphosphate</text>
        <dbReference type="Rhea" id="RHEA:22508"/>
        <dbReference type="Rhea" id="RHEA-COMP:17339"/>
        <dbReference type="Rhea" id="RHEA-COMP:17340"/>
        <dbReference type="ChEBI" id="CHEBI:33019"/>
        <dbReference type="ChEBI" id="CHEBI:61560"/>
        <dbReference type="ChEBI" id="CHEBI:173112"/>
        <dbReference type="EC" id="2.7.7.7"/>
    </reaction>
</comment>
<dbReference type="Pfam" id="PF01612">
    <property type="entry name" value="DNA_pol_A_exo1"/>
    <property type="match status" value="1"/>
</dbReference>
<dbReference type="GO" id="GO:0039693">
    <property type="term" value="P:viral DNA genome replication"/>
    <property type="evidence" value="ECO:0007669"/>
    <property type="project" value="UniProtKB-KW"/>
</dbReference>
<evidence type="ECO:0000256" key="2">
    <source>
        <dbReference type="ARBA" id="ARBA00012417"/>
    </source>
</evidence>
<sequence>MLDKQFKYKIPDHDEKSYQLSLSRCSNWSSGKERTLIVLQTVPTESLSSGVLMSKGLVANTIKNCINFSKENAKKHYGVSFNSTYAVVNFNNRKHMHLKGQGRQDAEVEFGKRLKSIIKDLKPTRILVSGDIAAEQLLAIENLEFKRGWIHDYKGMTVVNTLDLDQLLAKGGALANLLGYWTRHLTNLMIGKNPFDLSKLKATAIYVDTIEKFDRMMVRLKKASEIAIDTETKNLSVLHNKIYTIQFATDINPDEGFVLPLWHPKTPWSKEDLKYIRKTLRAFLLNKHPNDAMFVYFNGMFDLRIMRQQFKIPILRQRTWEITAGEHLLDENTKDLKNCGKKTKMKGSGCGPGGLLHTYARYGNDHYLTADFSKEERTTTGNIEPSDKNFLLYAATDVVALLGIRKMQLKAAATYEIEGKSYRPYYEKHVIHMMGSTAHQLSHLMNDGSYVDTKYLKKLIGKASPLLNEINKVLEKMRTVPAFVDANARILAANGIKAKSLFGGPAQWAFAPSKTAHLRVLFFDVLGLESVAETKSGAPSTGKEFLKHYKSIPEVALFAEWQKMQKLLSTYVKGWARRMGKDEDSLTDDFIRAGYSFFGVNTGRLNSRDPNFQQIPSHGDLAKIIKRLFIAPKGRLLIRYDYSAHEVRGWSIIAKDEVLANAFRAGQKLRQQWIQSPTDEVKKELKQKGDIHIQNVYRFWKKWVGKDDPMRQAVKAVVFGVLYGKSAKSLGVDIGADEKEAQAIIDKMFSEFKMGAQWTKKMKSLAENKYYVYSIIGRRRNLYAGLTGEKGIISQQIRRGSNAPIQGFASEIGMKAGRIITEYYYDDVQALMQKFDPDLEYEDMVLQANRTVHDANYYSVPYSMVIPFIHMLQHGATYGVARRMEKEFDFKFTVEPEIEIEIGGRDDKTYKWDWSLPNLIECIEKAVHDTHDLGQLDGTPAEVMAKIMAPYQDSKTRKYLQEKYPLLGITKLEPQIKSAVPDYLKQLGTKVDKISAQVDDLIKLNKKAKDGILKEKVDGKKVERDVGKELKQAEASHAAALDDHRRFKALQKEMA</sequence>
<dbReference type="GO" id="GO:0003887">
    <property type="term" value="F:DNA-directed DNA polymerase activity"/>
    <property type="evidence" value="ECO:0007669"/>
    <property type="project" value="UniProtKB-KW"/>
</dbReference>
<keyword evidence="12" id="KW-0269">Exonuclease</keyword>
<accession>A0A514CSH1</accession>